<evidence type="ECO:0000259" key="1">
    <source>
        <dbReference type="Pfam" id="PF25534"/>
    </source>
</evidence>
<gene>
    <name evidence="2" type="ORF">B0J12DRAFT_47244</name>
</gene>
<dbReference type="Proteomes" id="UP000774617">
    <property type="component" value="Unassembled WGS sequence"/>
</dbReference>
<evidence type="ECO:0000313" key="3">
    <source>
        <dbReference type="Proteomes" id="UP000774617"/>
    </source>
</evidence>
<keyword evidence="3" id="KW-1185">Reference proteome</keyword>
<reference evidence="2 3" key="1">
    <citation type="journal article" date="2021" name="Nat. Commun.">
        <title>Genetic determinants of endophytism in the Arabidopsis root mycobiome.</title>
        <authorList>
            <person name="Mesny F."/>
            <person name="Miyauchi S."/>
            <person name="Thiergart T."/>
            <person name="Pickel B."/>
            <person name="Atanasova L."/>
            <person name="Karlsson M."/>
            <person name="Huettel B."/>
            <person name="Barry K.W."/>
            <person name="Haridas S."/>
            <person name="Chen C."/>
            <person name="Bauer D."/>
            <person name="Andreopoulos W."/>
            <person name="Pangilinan J."/>
            <person name="LaButti K."/>
            <person name="Riley R."/>
            <person name="Lipzen A."/>
            <person name="Clum A."/>
            <person name="Drula E."/>
            <person name="Henrissat B."/>
            <person name="Kohler A."/>
            <person name="Grigoriev I.V."/>
            <person name="Martin F.M."/>
            <person name="Hacquard S."/>
        </authorList>
    </citation>
    <scope>NUCLEOTIDE SEQUENCE [LARGE SCALE GENOMIC DNA]</scope>
    <source>
        <strain evidence="2 3">MPI-SDFR-AT-0080</strain>
    </source>
</reference>
<sequence length="168" mass="19083">MALLFCISTQQPLSFAWFSGQTCTFLSHRNAQVRFQDIAYHGNHAFHTWPRGGAQSQWCASYGDGENETNITTLHIETVSGANFSIPCNRTHASKHSNKDILMQVFTEGQWINGRILIAIKRGSKKTQTISITWWRSVENGNSQEKPFIFSDINTGEDIDFSSQYILY</sequence>
<dbReference type="EMBL" id="JAGTJR010000010">
    <property type="protein sequence ID" value="KAH7053177.1"/>
    <property type="molecule type" value="Genomic_DNA"/>
</dbReference>
<feature type="domain" description="DUF7918" evidence="1">
    <location>
        <begin position="64"/>
        <end position="159"/>
    </location>
</feature>
<dbReference type="Pfam" id="PF25534">
    <property type="entry name" value="DUF7918"/>
    <property type="match status" value="1"/>
</dbReference>
<protein>
    <recommendedName>
        <fullName evidence="1">DUF7918 domain-containing protein</fullName>
    </recommendedName>
</protein>
<dbReference type="InterPro" id="IPR057678">
    <property type="entry name" value="DUF7918"/>
</dbReference>
<name>A0ABQ8GEE8_9PEZI</name>
<proteinExistence type="predicted"/>
<evidence type="ECO:0000313" key="2">
    <source>
        <dbReference type="EMBL" id="KAH7053177.1"/>
    </source>
</evidence>
<accession>A0ABQ8GEE8</accession>
<comment type="caution">
    <text evidence="2">The sequence shown here is derived from an EMBL/GenBank/DDBJ whole genome shotgun (WGS) entry which is preliminary data.</text>
</comment>
<organism evidence="2 3">
    <name type="scientific">Macrophomina phaseolina</name>
    <dbReference type="NCBI Taxonomy" id="35725"/>
    <lineage>
        <taxon>Eukaryota</taxon>
        <taxon>Fungi</taxon>
        <taxon>Dikarya</taxon>
        <taxon>Ascomycota</taxon>
        <taxon>Pezizomycotina</taxon>
        <taxon>Dothideomycetes</taxon>
        <taxon>Dothideomycetes incertae sedis</taxon>
        <taxon>Botryosphaeriales</taxon>
        <taxon>Botryosphaeriaceae</taxon>
        <taxon>Macrophomina</taxon>
    </lineage>
</organism>